<gene>
    <name evidence="1" type="ORF">IAA64_04900</name>
</gene>
<reference evidence="1" key="1">
    <citation type="submission" date="2020-10" db="EMBL/GenBank/DDBJ databases">
        <authorList>
            <person name="Gilroy R."/>
        </authorList>
    </citation>
    <scope>NUCLEOTIDE SEQUENCE</scope>
    <source>
        <strain evidence="1">CHK183-6373</strain>
    </source>
</reference>
<dbReference type="AlphaFoldDB" id="A0A9D1TCK3"/>
<protein>
    <submittedName>
        <fullName evidence="1">Uncharacterized protein</fullName>
    </submittedName>
</protein>
<comment type="caution">
    <text evidence="1">The sequence shown here is derived from an EMBL/GenBank/DDBJ whole genome shotgun (WGS) entry which is preliminary data.</text>
</comment>
<evidence type="ECO:0000313" key="1">
    <source>
        <dbReference type="EMBL" id="HIV27283.1"/>
    </source>
</evidence>
<dbReference type="InterPro" id="IPR056908">
    <property type="entry name" value="Gp80-like"/>
</dbReference>
<dbReference type="Proteomes" id="UP000886884">
    <property type="component" value="Unassembled WGS sequence"/>
</dbReference>
<organism evidence="1 2">
    <name type="scientific">Candidatus Ornithocaccomicrobium faecavium</name>
    <dbReference type="NCBI Taxonomy" id="2840890"/>
    <lineage>
        <taxon>Bacteria</taxon>
        <taxon>Bacillati</taxon>
        <taxon>Bacillota</taxon>
        <taxon>Clostridia</taxon>
        <taxon>Candidatus Ornithocaccomicrobium</taxon>
    </lineage>
</organism>
<dbReference type="Pfam" id="PF23140">
    <property type="entry name" value="Gp80"/>
    <property type="match status" value="1"/>
</dbReference>
<sequence>MSAMTNGFETTVLNTFRGTAATAPQNVYLALFLSSPTESGTAGMEVSYSGYVRQKITFSAPAASGTDVSIQNNALITFPTPPGA</sequence>
<proteinExistence type="predicted"/>
<reference evidence="1" key="2">
    <citation type="journal article" date="2021" name="PeerJ">
        <title>Extensive microbial diversity within the chicken gut microbiome revealed by metagenomics and culture.</title>
        <authorList>
            <person name="Gilroy R."/>
            <person name="Ravi A."/>
            <person name="Getino M."/>
            <person name="Pursley I."/>
            <person name="Horton D.L."/>
            <person name="Alikhan N.F."/>
            <person name="Baker D."/>
            <person name="Gharbi K."/>
            <person name="Hall N."/>
            <person name="Watson M."/>
            <person name="Adriaenssens E.M."/>
            <person name="Foster-Nyarko E."/>
            <person name="Jarju S."/>
            <person name="Secka A."/>
            <person name="Antonio M."/>
            <person name="Oren A."/>
            <person name="Chaudhuri R.R."/>
            <person name="La Ragione R."/>
            <person name="Hildebrand F."/>
            <person name="Pallen M.J."/>
        </authorList>
    </citation>
    <scope>NUCLEOTIDE SEQUENCE</scope>
    <source>
        <strain evidence="1">CHK183-6373</strain>
    </source>
</reference>
<accession>A0A9D1TCK3</accession>
<evidence type="ECO:0000313" key="2">
    <source>
        <dbReference type="Proteomes" id="UP000886884"/>
    </source>
</evidence>
<feature type="non-terminal residue" evidence="1">
    <location>
        <position position="84"/>
    </location>
</feature>
<dbReference type="EMBL" id="DVOT01000086">
    <property type="protein sequence ID" value="HIV27283.1"/>
    <property type="molecule type" value="Genomic_DNA"/>
</dbReference>
<name>A0A9D1TCK3_9FIRM</name>